<protein>
    <submittedName>
        <fullName evidence="1">Uncharacterized protein</fullName>
    </submittedName>
</protein>
<dbReference type="EMBL" id="LLXI01001785">
    <property type="protein sequence ID" value="PKY55145.1"/>
    <property type="molecule type" value="Genomic_DNA"/>
</dbReference>
<dbReference type="Proteomes" id="UP000234323">
    <property type="component" value="Unassembled WGS sequence"/>
</dbReference>
<keyword evidence="2" id="KW-1185">Reference proteome</keyword>
<evidence type="ECO:0000313" key="2">
    <source>
        <dbReference type="Proteomes" id="UP000234323"/>
    </source>
</evidence>
<gene>
    <name evidence="1" type="ORF">RhiirA4_474417</name>
</gene>
<accession>A0A2I1H8F8</accession>
<feature type="non-terminal residue" evidence="1">
    <location>
        <position position="1"/>
    </location>
</feature>
<organism evidence="1 2">
    <name type="scientific">Rhizophagus irregularis</name>
    <dbReference type="NCBI Taxonomy" id="588596"/>
    <lineage>
        <taxon>Eukaryota</taxon>
        <taxon>Fungi</taxon>
        <taxon>Fungi incertae sedis</taxon>
        <taxon>Mucoromycota</taxon>
        <taxon>Glomeromycotina</taxon>
        <taxon>Glomeromycetes</taxon>
        <taxon>Glomerales</taxon>
        <taxon>Glomeraceae</taxon>
        <taxon>Rhizophagus</taxon>
    </lineage>
</organism>
<dbReference type="AlphaFoldDB" id="A0A2I1H8F8"/>
<comment type="caution">
    <text evidence="1">The sequence shown here is derived from an EMBL/GenBank/DDBJ whole genome shotgun (WGS) entry which is preliminary data.</text>
</comment>
<name>A0A2I1H8F8_9GLOM</name>
<evidence type="ECO:0000313" key="1">
    <source>
        <dbReference type="EMBL" id="PKY55145.1"/>
    </source>
</evidence>
<sequence>KDTNKVFGGYSSIGFCSLGNDFTVNGNGFRFHNSSNNFIFSFENSEDTQHMKISRVVNQSQAILDSDYNAFNFGLGSLAVNDVSLHANNNSNNYENNIKTDTVYNIEEIESYNISIIYH</sequence>
<proteinExistence type="predicted"/>
<reference evidence="1 2" key="1">
    <citation type="submission" date="2015-10" db="EMBL/GenBank/DDBJ databases">
        <title>Genome analyses suggest a sexual origin of heterokaryosis in a supposedly ancient asexual fungus.</title>
        <authorList>
            <person name="Ropars J."/>
            <person name="Sedzielewska K."/>
            <person name="Noel J."/>
            <person name="Charron P."/>
            <person name="Farinelli L."/>
            <person name="Marton T."/>
            <person name="Kruger M."/>
            <person name="Pelin A."/>
            <person name="Brachmann A."/>
            <person name="Corradi N."/>
        </authorList>
    </citation>
    <scope>NUCLEOTIDE SEQUENCE [LARGE SCALE GENOMIC DNA]</scope>
    <source>
        <strain evidence="1 2">A4</strain>
    </source>
</reference>